<evidence type="ECO:0000313" key="14">
    <source>
        <dbReference type="Proteomes" id="UP000001732"/>
    </source>
</evidence>
<keyword evidence="9" id="KW-1208">Phospholipid metabolism</keyword>
<evidence type="ECO:0000256" key="2">
    <source>
        <dbReference type="ARBA" id="ARBA00022516"/>
    </source>
</evidence>
<evidence type="ECO:0000313" key="13">
    <source>
        <dbReference type="EMBL" id="ACI17828.1"/>
    </source>
</evidence>
<dbReference type="EMBL" id="CP001145">
    <property type="protein sequence ID" value="ACI17828.1"/>
    <property type="molecule type" value="Genomic_DNA"/>
</dbReference>
<dbReference type="HOGENOM" id="CLU_038362_0_0_9"/>
<comment type="cofactor">
    <cofactor evidence="10">
        <name>Zn(2+)</name>
        <dbReference type="ChEBI" id="CHEBI:29105"/>
    </cofactor>
    <text evidence="10">Binds 1 zinc ion per subunit.</text>
</comment>
<dbReference type="InterPro" id="IPR016205">
    <property type="entry name" value="Glycerol_DH"/>
</dbReference>
<keyword evidence="1" id="KW-0963">Cytoplasm</keyword>
<gene>
    <name evidence="13" type="ordered locus">COPRO5265_0587</name>
</gene>
<dbReference type="RefSeq" id="WP_012544480.1">
    <property type="nucleotide sequence ID" value="NC_011295.1"/>
</dbReference>
<dbReference type="Pfam" id="PF13685">
    <property type="entry name" value="Fe-ADH_2"/>
    <property type="match status" value="1"/>
</dbReference>
<keyword evidence="3 10" id="KW-0479">Metal-binding</keyword>
<evidence type="ECO:0000256" key="4">
    <source>
        <dbReference type="ARBA" id="ARBA00022857"/>
    </source>
</evidence>
<dbReference type="Gene3D" id="3.40.50.1970">
    <property type="match status" value="1"/>
</dbReference>
<dbReference type="AlphaFoldDB" id="B5Y844"/>
<name>B5Y844_COPPD</name>
<dbReference type="OrthoDB" id="9763580at2"/>
<keyword evidence="7" id="KW-0443">Lipid metabolism</keyword>
<dbReference type="KEGG" id="cpo:COPRO5265_0587"/>
<evidence type="ECO:0000256" key="10">
    <source>
        <dbReference type="PIRSR" id="PIRSR000112-1"/>
    </source>
</evidence>
<dbReference type="EC" id="1.1.1.261" evidence="13"/>
<evidence type="ECO:0000256" key="1">
    <source>
        <dbReference type="ARBA" id="ARBA00022490"/>
    </source>
</evidence>
<feature type="binding site" evidence="12">
    <location>
        <begin position="112"/>
        <end position="115"/>
    </location>
    <ligand>
        <name>NAD(+)</name>
        <dbReference type="ChEBI" id="CHEBI:57540"/>
    </ligand>
</feature>
<evidence type="ECO:0000256" key="12">
    <source>
        <dbReference type="PIRSR" id="PIRSR000112-3"/>
    </source>
</evidence>
<keyword evidence="8" id="KW-0594">Phospholipid biosynthesis</keyword>
<keyword evidence="2" id="KW-0444">Lipid biosynthesis</keyword>
<evidence type="ECO:0000256" key="8">
    <source>
        <dbReference type="ARBA" id="ARBA00023209"/>
    </source>
</evidence>
<dbReference type="Gene3D" id="1.20.1090.10">
    <property type="entry name" value="Dehydroquinate synthase-like - alpha domain"/>
    <property type="match status" value="1"/>
</dbReference>
<feature type="binding site" evidence="10">
    <location>
        <position position="164"/>
    </location>
    <ligand>
        <name>glycerol</name>
        <dbReference type="ChEBI" id="CHEBI:17754"/>
    </ligand>
</feature>
<keyword evidence="5 13" id="KW-0560">Oxidoreductase</keyword>
<reference evidence="14" key="1">
    <citation type="submission" date="2008-08" db="EMBL/GenBank/DDBJ databases">
        <title>The complete genome sequence of Coprothermobacter proteolyticus strain ATCC 5245 / DSM 5265 / BT.</title>
        <authorList>
            <person name="Dodson R.J."/>
            <person name="Durkin A.S."/>
            <person name="Wu M."/>
            <person name="Eisen J."/>
            <person name="Sutton G."/>
        </authorList>
    </citation>
    <scope>NUCLEOTIDE SEQUENCE [LARGE SCALE GENOMIC DNA]</scope>
    <source>
        <strain evidence="14">ATCC 35245 / DSM 5265 / OCM 4 / BT</strain>
    </source>
</reference>
<evidence type="ECO:0000256" key="9">
    <source>
        <dbReference type="ARBA" id="ARBA00023264"/>
    </source>
</evidence>
<dbReference type="SUPFAM" id="SSF56796">
    <property type="entry name" value="Dehydroquinate synthase-like"/>
    <property type="match status" value="1"/>
</dbReference>
<evidence type="ECO:0000256" key="3">
    <source>
        <dbReference type="ARBA" id="ARBA00022723"/>
    </source>
</evidence>
<keyword evidence="4" id="KW-0521">NADP</keyword>
<dbReference type="Proteomes" id="UP000001732">
    <property type="component" value="Chromosome"/>
</dbReference>
<dbReference type="InterPro" id="IPR032837">
    <property type="entry name" value="G1PDH"/>
</dbReference>
<keyword evidence="6 12" id="KW-0520">NAD</keyword>
<keyword evidence="14" id="KW-1185">Reference proteome</keyword>
<feature type="binding site" evidence="10">
    <location>
        <position position="240"/>
    </location>
    <ligand>
        <name>glycerol</name>
        <dbReference type="ChEBI" id="CHEBI:17754"/>
    </ligand>
</feature>
<keyword evidence="10" id="KW-0862">Zinc</keyword>
<organism evidence="13 14">
    <name type="scientific">Coprothermobacter proteolyticus (strain ATCC 35245 / DSM 5265 / OCM 4 / BT)</name>
    <dbReference type="NCBI Taxonomy" id="309798"/>
    <lineage>
        <taxon>Bacteria</taxon>
        <taxon>Pseudomonadati</taxon>
        <taxon>Coprothermobacterota</taxon>
        <taxon>Coprothermobacteria</taxon>
        <taxon>Coprothermobacterales</taxon>
        <taxon>Coprothermobacteraceae</taxon>
        <taxon>Coprothermobacter</taxon>
    </lineage>
</organism>
<evidence type="ECO:0000256" key="6">
    <source>
        <dbReference type="ARBA" id="ARBA00023027"/>
    </source>
</evidence>
<dbReference type="eggNOG" id="COG0371">
    <property type="taxonomic scope" value="Bacteria"/>
</dbReference>
<dbReference type="GO" id="GO:0008654">
    <property type="term" value="P:phospholipid biosynthetic process"/>
    <property type="evidence" value="ECO:0007669"/>
    <property type="project" value="UniProtKB-KW"/>
</dbReference>
<feature type="binding site" evidence="11">
    <location>
        <position position="117"/>
    </location>
    <ligand>
        <name>glycerol</name>
        <dbReference type="ChEBI" id="CHEBI:17754"/>
    </ligand>
</feature>
<sequence length="348" mass="37776">MFSKAVSLPIFWMIGENIMGDIKDVLSQYNMVFHRPLVVTGSGVTSELGENYFSSYKRVSINSNHISDVEKVKAQARSVGSDLLIGFGGGKVIDVAKMAATELNLPFLSVPTATSNDAVASPVAVINFGDYVKSMGAMAPIGVVADLNILRNQPRKQFLAGVGDLFSNISALADWQLAADRGFERVDPVAAYLSRNAVENLFRAIENGSDLYATLVEGLVVSGVAMVLAGNSRPSSGAEHLISHALDRFPIHDLHGLQVGVAAFFTLRLHGMDHLRYKKLLSQIGFPCSWQELNVDRETFMKAVQLAPQTRSGRYTILSEVTPELLQEAYDEVYGVSVSGDGEFSIQD</sequence>
<accession>B5Y844</accession>
<dbReference type="PANTHER" id="PTHR43616:SF5">
    <property type="entry name" value="GLYCEROL DEHYDROGENASE 1"/>
    <property type="match status" value="1"/>
</dbReference>
<dbReference type="CDD" id="cd08174">
    <property type="entry name" value="G1PDH-like"/>
    <property type="match status" value="1"/>
</dbReference>
<evidence type="ECO:0000256" key="11">
    <source>
        <dbReference type="PIRSR" id="PIRSR000112-2"/>
    </source>
</evidence>
<protein>
    <submittedName>
        <fullName evidence="13">Glycerol-1-phosphate dehydrogenase [NAD(P)] (Sn-glycerol-1-phosphate dehydrogenase) (G-1-P dehydrogenase)(Enantiomeric glycerophosphate synthase)</fullName>
        <ecNumber evidence="13">1.1.1.261</ecNumber>
    </submittedName>
</protein>
<feature type="binding site" evidence="12">
    <location>
        <position position="121"/>
    </location>
    <ligand>
        <name>NAD(+)</name>
        <dbReference type="ChEBI" id="CHEBI:57540"/>
    </ligand>
</feature>
<proteinExistence type="predicted"/>
<dbReference type="GO" id="GO:0050492">
    <property type="term" value="F:glycerol-1-phosphate dehydrogenase [NAD(P)+] activity"/>
    <property type="evidence" value="ECO:0007669"/>
    <property type="project" value="UniProtKB-EC"/>
</dbReference>
<feature type="binding site" evidence="12">
    <location>
        <begin position="90"/>
        <end position="94"/>
    </location>
    <ligand>
        <name>NAD(+)</name>
        <dbReference type="ChEBI" id="CHEBI:57540"/>
    </ligand>
</feature>
<dbReference type="GO" id="GO:0046872">
    <property type="term" value="F:metal ion binding"/>
    <property type="evidence" value="ECO:0007669"/>
    <property type="project" value="UniProtKB-KW"/>
</dbReference>
<evidence type="ECO:0000256" key="7">
    <source>
        <dbReference type="ARBA" id="ARBA00023098"/>
    </source>
</evidence>
<evidence type="ECO:0000256" key="5">
    <source>
        <dbReference type="ARBA" id="ARBA00023002"/>
    </source>
</evidence>
<feature type="binding site" evidence="10">
    <location>
        <position position="255"/>
    </location>
    <ligand>
        <name>glycerol</name>
        <dbReference type="ChEBI" id="CHEBI:17754"/>
    </ligand>
</feature>
<dbReference type="STRING" id="309798.COPRO5265_0587"/>
<dbReference type="PANTHER" id="PTHR43616">
    <property type="entry name" value="GLYCEROL DEHYDROGENASE"/>
    <property type="match status" value="1"/>
</dbReference>
<dbReference type="PIRSF" id="PIRSF000112">
    <property type="entry name" value="Glycerol_dehydrogenase"/>
    <property type="match status" value="1"/>
</dbReference>
<reference evidence="13 14" key="2">
    <citation type="journal article" date="2014" name="Genome Announc.">
        <title>Complete Genome Sequence of Coprothermobacter proteolyticus DSM 5265.</title>
        <authorList>
            <person name="Alexiev A."/>
            <person name="Coil D.A."/>
            <person name="Badger J.H."/>
            <person name="Enticknap J."/>
            <person name="Ward N."/>
            <person name="Robb F.T."/>
            <person name="Eisen J.A."/>
        </authorList>
    </citation>
    <scope>NUCLEOTIDE SEQUENCE [LARGE SCALE GENOMIC DNA]</scope>
    <source>
        <strain evidence="14">ATCC 35245 / DSM 5265 / OCM 4 / BT</strain>
    </source>
</reference>